<proteinExistence type="predicted"/>
<evidence type="ECO:0000313" key="1">
    <source>
        <dbReference type="EMBL" id="KAF9570684.1"/>
    </source>
</evidence>
<reference evidence="1" key="1">
    <citation type="journal article" date="2020" name="Fungal Divers.">
        <title>Resolving the Mortierellaceae phylogeny through synthesis of multi-gene phylogenetics and phylogenomics.</title>
        <authorList>
            <person name="Vandepol N."/>
            <person name="Liber J."/>
            <person name="Desiro A."/>
            <person name="Na H."/>
            <person name="Kennedy M."/>
            <person name="Barry K."/>
            <person name="Grigoriev I.V."/>
            <person name="Miller A.N."/>
            <person name="O'Donnell K."/>
            <person name="Stajich J.E."/>
            <person name="Bonito G."/>
        </authorList>
    </citation>
    <scope>NUCLEOTIDE SEQUENCE</scope>
    <source>
        <strain evidence="1">KOD1015</strain>
    </source>
</reference>
<organism evidence="1 2">
    <name type="scientific">Lunasporangiospora selenospora</name>
    <dbReference type="NCBI Taxonomy" id="979761"/>
    <lineage>
        <taxon>Eukaryota</taxon>
        <taxon>Fungi</taxon>
        <taxon>Fungi incertae sedis</taxon>
        <taxon>Mucoromycota</taxon>
        <taxon>Mortierellomycotina</taxon>
        <taxon>Mortierellomycetes</taxon>
        <taxon>Mortierellales</taxon>
        <taxon>Mortierellaceae</taxon>
        <taxon>Lunasporangiospora</taxon>
    </lineage>
</organism>
<dbReference type="OrthoDB" id="206201at2759"/>
<dbReference type="GO" id="GO:0004252">
    <property type="term" value="F:serine-type endopeptidase activity"/>
    <property type="evidence" value="ECO:0007669"/>
    <property type="project" value="InterPro"/>
</dbReference>
<dbReference type="GO" id="GO:0006508">
    <property type="term" value="P:proteolysis"/>
    <property type="evidence" value="ECO:0007669"/>
    <property type="project" value="UniProtKB-KW"/>
</dbReference>
<protein>
    <submittedName>
        <fullName evidence="1">Serine protease</fullName>
    </submittedName>
</protein>
<dbReference type="SUPFAM" id="SSF52743">
    <property type="entry name" value="Subtilisin-like"/>
    <property type="match status" value="1"/>
</dbReference>
<dbReference type="InterPro" id="IPR036852">
    <property type="entry name" value="Peptidase_S8/S53_dom_sf"/>
</dbReference>
<keyword evidence="1" id="KW-0378">Hydrolase</keyword>
<evidence type="ECO:0000313" key="2">
    <source>
        <dbReference type="Proteomes" id="UP000780801"/>
    </source>
</evidence>
<dbReference type="EMBL" id="JAABOA010006084">
    <property type="protein sequence ID" value="KAF9570684.1"/>
    <property type="molecule type" value="Genomic_DNA"/>
</dbReference>
<keyword evidence="1" id="KW-0645">Protease</keyword>
<dbReference type="AlphaFoldDB" id="A0A9P6FJK9"/>
<dbReference type="Proteomes" id="UP000780801">
    <property type="component" value="Unassembled WGS sequence"/>
</dbReference>
<dbReference type="Gene3D" id="3.40.50.200">
    <property type="entry name" value="Peptidase S8/S53 domain"/>
    <property type="match status" value="1"/>
</dbReference>
<gene>
    <name evidence="1" type="primary">SUB8_2</name>
    <name evidence="1" type="ORF">BGW38_008716</name>
</gene>
<comment type="caution">
    <text evidence="1">The sequence shown here is derived from an EMBL/GenBank/DDBJ whole genome shotgun (WGS) entry which is preliminary data.</text>
</comment>
<name>A0A9P6FJK9_9FUNG</name>
<keyword evidence="2" id="KW-1185">Reference proteome</keyword>
<sequence length="71" mass="7956">MASPHVAGLIAYFLALIPENDSAFYSGPLTPKEMKAYLKARATRDALDDIDRRTPNLLIYNGIPNDDYLAW</sequence>
<accession>A0A9P6FJK9</accession>